<comment type="similarity">
    <text evidence="1 6">Belongs to the protein prenyltransferase subunit alpha family.</text>
</comment>
<gene>
    <name evidence="7" type="primary">Contig3679.g3924</name>
    <name evidence="7" type="ORF">STYLEM_12099</name>
</gene>
<proteinExistence type="inferred from homology"/>
<evidence type="ECO:0000256" key="6">
    <source>
        <dbReference type="RuleBase" id="RU367120"/>
    </source>
</evidence>
<dbReference type="GO" id="GO:0097354">
    <property type="term" value="P:prenylation"/>
    <property type="evidence" value="ECO:0007669"/>
    <property type="project" value="UniProtKB-UniRule"/>
</dbReference>
<evidence type="ECO:0000313" key="7">
    <source>
        <dbReference type="EMBL" id="CDW83060.1"/>
    </source>
</evidence>
<dbReference type="OrthoDB" id="1658at2759"/>
<keyword evidence="2 6" id="KW-0637">Prenyltransferase</keyword>
<dbReference type="Pfam" id="PF01239">
    <property type="entry name" value="PPTA"/>
    <property type="match status" value="4"/>
</dbReference>
<dbReference type="Proteomes" id="UP000039865">
    <property type="component" value="Unassembled WGS sequence"/>
</dbReference>
<protein>
    <recommendedName>
        <fullName evidence="6">Geranylgeranyl transferase type-2 subunit alpha</fullName>
        <ecNumber evidence="6">2.5.1.60</ecNumber>
    </recommendedName>
    <alternativeName>
        <fullName evidence="6">Geranylgeranyl transferase type II subunit alpha</fullName>
    </alternativeName>
</protein>
<keyword evidence="4" id="KW-0677">Repeat</keyword>
<comment type="catalytic activity">
    <reaction evidence="5 6">
        <text>geranylgeranyl diphosphate + L-cysteinyl-[protein] = S-geranylgeranyl-L-cysteinyl-[protein] + diphosphate</text>
        <dbReference type="Rhea" id="RHEA:21240"/>
        <dbReference type="Rhea" id="RHEA-COMP:10131"/>
        <dbReference type="Rhea" id="RHEA-COMP:11537"/>
        <dbReference type="ChEBI" id="CHEBI:29950"/>
        <dbReference type="ChEBI" id="CHEBI:33019"/>
        <dbReference type="ChEBI" id="CHEBI:57533"/>
        <dbReference type="ChEBI" id="CHEBI:86021"/>
        <dbReference type="EC" id="2.5.1.60"/>
    </reaction>
</comment>
<name>A0A078AL16_STYLE</name>
<dbReference type="SUPFAM" id="SSF48439">
    <property type="entry name" value="Protein prenylyltransferase"/>
    <property type="match status" value="1"/>
</dbReference>
<evidence type="ECO:0000256" key="4">
    <source>
        <dbReference type="ARBA" id="ARBA00022737"/>
    </source>
</evidence>
<dbReference type="PANTHER" id="PTHR11129:SF2">
    <property type="entry name" value="GERANYLGERANYL TRANSFERASE TYPE-2 SUBUNIT ALPHA"/>
    <property type="match status" value="1"/>
</dbReference>
<keyword evidence="3 6" id="KW-0808">Transferase</keyword>
<evidence type="ECO:0000256" key="1">
    <source>
        <dbReference type="ARBA" id="ARBA00006734"/>
    </source>
</evidence>
<comment type="function">
    <text evidence="6">Catalyzes the transfer of a geranyl-geranyl moiety from geranyl-geranyl pyrophosphate to cysteines occuring in specific C-terminal amino acid sequences.</text>
</comment>
<organism evidence="7 8">
    <name type="scientific">Stylonychia lemnae</name>
    <name type="common">Ciliate</name>
    <dbReference type="NCBI Taxonomy" id="5949"/>
    <lineage>
        <taxon>Eukaryota</taxon>
        <taxon>Sar</taxon>
        <taxon>Alveolata</taxon>
        <taxon>Ciliophora</taxon>
        <taxon>Intramacronucleata</taxon>
        <taxon>Spirotrichea</taxon>
        <taxon>Stichotrichia</taxon>
        <taxon>Sporadotrichida</taxon>
        <taxon>Oxytrichidae</taxon>
        <taxon>Stylonychinae</taxon>
        <taxon>Stylonychia</taxon>
    </lineage>
</organism>
<dbReference type="PANTHER" id="PTHR11129">
    <property type="entry name" value="PROTEIN FARNESYLTRANSFERASE ALPHA SUBUNIT/RAB GERANYLGERANYL TRANSFERASE ALPHA SUBUNIT"/>
    <property type="match status" value="1"/>
</dbReference>
<evidence type="ECO:0000313" key="8">
    <source>
        <dbReference type="Proteomes" id="UP000039865"/>
    </source>
</evidence>
<dbReference type="GO" id="GO:0004663">
    <property type="term" value="F:Rab geranylgeranyltransferase activity"/>
    <property type="evidence" value="ECO:0007669"/>
    <property type="project" value="UniProtKB-UniRule"/>
</dbReference>
<dbReference type="Gene3D" id="1.25.40.120">
    <property type="entry name" value="Protein prenylyltransferase"/>
    <property type="match status" value="1"/>
</dbReference>
<evidence type="ECO:0000256" key="5">
    <source>
        <dbReference type="ARBA" id="ARBA00047658"/>
    </source>
</evidence>
<evidence type="ECO:0000256" key="2">
    <source>
        <dbReference type="ARBA" id="ARBA00022602"/>
    </source>
</evidence>
<dbReference type="EMBL" id="CCKQ01011489">
    <property type="protein sequence ID" value="CDW83060.1"/>
    <property type="molecule type" value="Genomic_DNA"/>
</dbReference>
<dbReference type="GO" id="GO:0005968">
    <property type="term" value="C:Rab-protein geranylgeranyltransferase complex"/>
    <property type="evidence" value="ECO:0007669"/>
    <property type="project" value="TreeGrafter"/>
</dbReference>
<evidence type="ECO:0000256" key="3">
    <source>
        <dbReference type="ARBA" id="ARBA00022679"/>
    </source>
</evidence>
<reference evidence="7 8" key="1">
    <citation type="submission" date="2014-06" db="EMBL/GenBank/DDBJ databases">
        <authorList>
            <person name="Swart Estienne"/>
        </authorList>
    </citation>
    <scope>NUCLEOTIDE SEQUENCE [LARGE SCALE GENOMIC DNA]</scope>
    <source>
        <strain evidence="7 8">130c</strain>
    </source>
</reference>
<dbReference type="EC" id="2.5.1.60" evidence="6"/>
<keyword evidence="8" id="KW-1185">Reference proteome</keyword>
<dbReference type="InterPro" id="IPR002088">
    <property type="entry name" value="Prenyl_trans_a"/>
</dbReference>
<dbReference type="AlphaFoldDB" id="A0A078AL16"/>
<sequence>MLHGKKRQAKQELSEEQKKEIEVKLKKILTINQTLLKKRANKDFDRASLEQTEKFSSLSPDFQTLWNYRREIIEHIFNTEYKEMTPENLKAKYEFVFKELEFLVKSIMRSPKSYTLWFHRQWIIQKGLEVEQTQVAQQIQQSLEKKDDEENKEPQMQLQEERRAELLKQLSVSKVLEFELKLCDKMLGMDERNFHCWNYRLLISLQYLQEKESRLSQFDEEARLKIKNQFLEKECQMAETLIKKNFSNFSAWHYRSKLMPIMYKTVNTDYLIPFDKIQDDLALLKHAFFTDPKDQSPWNYHEWLISLISPVQIASLTLEKSENGHDLIVLGLSQKVKNFNSLNISLLNDVGKQVDQYPNVVAKPHNTQRDISSVWSIELPENIPSYFSLQIHQTEESSLKHIEDTRLLFRDFFVHINLENKKFELPSSEIWIRDNSLIDNLTKILNADIENIKELTDFEKGLRFAVQRLKDLVMLKHEFLANPFYLTDGSQLDSINNIESYLEELTSNLIKIDLQSHQALHNKTLKSWSYVKFKWEKVYESGSLEWPILKDRSEIADRHLGYFSC</sequence>
<accession>A0A078AL16</accession>
<dbReference type="PROSITE" id="PS51147">
    <property type="entry name" value="PFTA"/>
    <property type="match status" value="5"/>
</dbReference>
<dbReference type="InParanoid" id="A0A078AL16"/>